<evidence type="ECO:0000313" key="1">
    <source>
        <dbReference type="EMBL" id="OHT12925.1"/>
    </source>
</evidence>
<evidence type="ECO:0000313" key="2">
    <source>
        <dbReference type="Proteomes" id="UP000179807"/>
    </source>
</evidence>
<dbReference type="AlphaFoldDB" id="A0A1J4KTW6"/>
<comment type="caution">
    <text evidence="1">The sequence shown here is derived from an EMBL/GenBank/DDBJ whole genome shotgun (WGS) entry which is preliminary data.</text>
</comment>
<dbReference type="EMBL" id="MLAK01000552">
    <property type="protein sequence ID" value="OHT12925.1"/>
    <property type="molecule type" value="Genomic_DNA"/>
</dbReference>
<accession>A0A1J4KTW6</accession>
<proteinExistence type="predicted"/>
<dbReference type="VEuPathDB" id="TrichDB:TRFO_17083"/>
<dbReference type="Proteomes" id="UP000179807">
    <property type="component" value="Unassembled WGS sequence"/>
</dbReference>
<keyword evidence="2" id="KW-1185">Reference proteome</keyword>
<reference evidence="1" key="1">
    <citation type="submission" date="2016-10" db="EMBL/GenBank/DDBJ databases">
        <authorList>
            <person name="Benchimol M."/>
            <person name="Almeida L.G."/>
            <person name="Vasconcelos A.T."/>
            <person name="Perreira-Neves A."/>
            <person name="Rosa I.A."/>
            <person name="Tasca T."/>
            <person name="Bogo M.R."/>
            <person name="de Souza W."/>
        </authorList>
    </citation>
    <scope>NUCLEOTIDE SEQUENCE [LARGE SCALE GENOMIC DNA]</scope>
    <source>
        <strain evidence="1">K</strain>
    </source>
</reference>
<organism evidence="1 2">
    <name type="scientific">Tritrichomonas foetus</name>
    <dbReference type="NCBI Taxonomy" id="1144522"/>
    <lineage>
        <taxon>Eukaryota</taxon>
        <taxon>Metamonada</taxon>
        <taxon>Parabasalia</taxon>
        <taxon>Tritrichomonadida</taxon>
        <taxon>Tritrichomonadidae</taxon>
        <taxon>Tritrichomonas</taxon>
    </lineage>
</organism>
<name>A0A1J4KTW6_9EUKA</name>
<dbReference type="GeneID" id="94834079"/>
<gene>
    <name evidence="1" type="ORF">TRFO_17083</name>
</gene>
<dbReference type="RefSeq" id="XP_068366061.1">
    <property type="nucleotide sequence ID" value="XM_068499375.1"/>
</dbReference>
<sequence length="71" mass="8240">MDEADKFIASLKFPTKKKNSKKDKLEKTDILYKSSITPEDIILFKTESEKLKALMQEESIIDMESDEDLLI</sequence>
<protein>
    <submittedName>
        <fullName evidence="1">Uncharacterized protein</fullName>
    </submittedName>
</protein>